<keyword evidence="3 5" id="KW-1133">Transmembrane helix</keyword>
<accession>A0A1T4TC79</accession>
<dbReference type="Proteomes" id="UP000190092">
    <property type="component" value="Unassembled WGS sequence"/>
</dbReference>
<dbReference type="Pfam" id="PF07869">
    <property type="entry name" value="DUF1656"/>
    <property type="match status" value="1"/>
</dbReference>
<keyword evidence="4 5" id="KW-0472">Membrane</keyword>
<evidence type="ECO:0000256" key="3">
    <source>
        <dbReference type="ARBA" id="ARBA00022989"/>
    </source>
</evidence>
<dbReference type="RefSeq" id="WP_085937750.1">
    <property type="nucleotide sequence ID" value="NZ_FUWJ01000015.1"/>
</dbReference>
<protein>
    <recommendedName>
        <fullName evidence="8">DUF1656 domain-containing protein</fullName>
    </recommendedName>
</protein>
<evidence type="ECO:0000256" key="5">
    <source>
        <dbReference type="SAM" id="Phobius"/>
    </source>
</evidence>
<name>A0A1T4TC79_9HYPH</name>
<feature type="transmembrane region" description="Helical" evidence="5">
    <location>
        <begin position="20"/>
        <end position="47"/>
    </location>
</feature>
<dbReference type="STRING" id="225324.SAMN02745126_06010"/>
<evidence type="ECO:0008006" key="8">
    <source>
        <dbReference type="Google" id="ProtNLM"/>
    </source>
</evidence>
<evidence type="ECO:0000256" key="1">
    <source>
        <dbReference type="ARBA" id="ARBA00022475"/>
    </source>
</evidence>
<keyword evidence="7" id="KW-1185">Reference proteome</keyword>
<reference evidence="7" key="1">
    <citation type="submission" date="2017-02" db="EMBL/GenBank/DDBJ databases">
        <authorList>
            <person name="Varghese N."/>
            <person name="Submissions S."/>
        </authorList>
    </citation>
    <scope>NUCLEOTIDE SEQUENCE [LARGE SCALE GENOMIC DNA]</scope>
    <source>
        <strain evidence="7">ATCC 27094</strain>
    </source>
</reference>
<evidence type="ECO:0000313" key="7">
    <source>
        <dbReference type="Proteomes" id="UP000190092"/>
    </source>
</evidence>
<organism evidence="6 7">
    <name type="scientific">Enhydrobacter aerosaccus</name>
    <dbReference type="NCBI Taxonomy" id="225324"/>
    <lineage>
        <taxon>Bacteria</taxon>
        <taxon>Pseudomonadati</taxon>
        <taxon>Pseudomonadota</taxon>
        <taxon>Alphaproteobacteria</taxon>
        <taxon>Hyphomicrobiales</taxon>
        <taxon>Enhydrobacter</taxon>
    </lineage>
</organism>
<dbReference type="AlphaFoldDB" id="A0A1T4TC79"/>
<evidence type="ECO:0000256" key="4">
    <source>
        <dbReference type="ARBA" id="ARBA00023136"/>
    </source>
</evidence>
<dbReference type="EMBL" id="FUWJ01000015">
    <property type="protein sequence ID" value="SKA38125.1"/>
    <property type="molecule type" value="Genomic_DNA"/>
</dbReference>
<sequence length="82" mass="8967">MLPPPSVSLSAISRVEDLSLLGFYVPALMAWALLALLVFIALHWLLAATRLYRFVWHRALFGMALYVVILGGIVLGGSAGWL</sequence>
<evidence type="ECO:0000256" key="2">
    <source>
        <dbReference type="ARBA" id="ARBA00022692"/>
    </source>
</evidence>
<proteinExistence type="predicted"/>
<keyword evidence="2 5" id="KW-0812">Transmembrane</keyword>
<feature type="transmembrane region" description="Helical" evidence="5">
    <location>
        <begin position="59"/>
        <end position="81"/>
    </location>
</feature>
<dbReference type="InterPro" id="IPR012451">
    <property type="entry name" value="DUF1656"/>
</dbReference>
<keyword evidence="1" id="KW-1003">Cell membrane</keyword>
<evidence type="ECO:0000313" key="6">
    <source>
        <dbReference type="EMBL" id="SKA38125.1"/>
    </source>
</evidence>
<gene>
    <name evidence="6" type="ORF">SAMN02745126_06010</name>
</gene>